<accession>A0A9Q4AQW9</accession>
<name>A0A9Q4AQW9_9HYPH</name>
<comment type="caution">
    <text evidence="1">The sequence shown here is derived from an EMBL/GenBank/DDBJ whole genome shotgun (WGS) entry which is preliminary data.</text>
</comment>
<gene>
    <name evidence="1" type="ORF">NF348_13410</name>
</gene>
<evidence type="ECO:0000313" key="2">
    <source>
        <dbReference type="Proteomes" id="UP001060275"/>
    </source>
</evidence>
<dbReference type="RefSeq" id="WP_254676145.1">
    <property type="nucleotide sequence ID" value="NZ_JAMWDU010000004.1"/>
</dbReference>
<dbReference type="AlphaFoldDB" id="A0A9Q4AQW9"/>
<organism evidence="1 2">
    <name type="scientific">Devosia ureilytica</name>
    <dbReference type="NCBI Taxonomy" id="2952754"/>
    <lineage>
        <taxon>Bacteria</taxon>
        <taxon>Pseudomonadati</taxon>
        <taxon>Pseudomonadota</taxon>
        <taxon>Alphaproteobacteria</taxon>
        <taxon>Hyphomicrobiales</taxon>
        <taxon>Devosiaceae</taxon>
        <taxon>Devosia</taxon>
    </lineage>
</organism>
<sequence>MIWLKVLSVTALIASVWQRYRKLGQPIIRGGKRWWRQPDGRYAPWHGIGLKREEELPPK</sequence>
<protein>
    <submittedName>
        <fullName evidence="1">Uncharacterized protein</fullName>
    </submittedName>
</protein>
<proteinExistence type="predicted"/>
<dbReference type="Proteomes" id="UP001060275">
    <property type="component" value="Unassembled WGS sequence"/>
</dbReference>
<dbReference type="EMBL" id="JAMWDU010000004">
    <property type="protein sequence ID" value="MCP8888116.1"/>
    <property type="molecule type" value="Genomic_DNA"/>
</dbReference>
<keyword evidence="2" id="KW-1185">Reference proteome</keyword>
<evidence type="ECO:0000313" key="1">
    <source>
        <dbReference type="EMBL" id="MCP8888116.1"/>
    </source>
</evidence>
<reference evidence="1" key="1">
    <citation type="submission" date="2022-06" db="EMBL/GenBank/DDBJ databases">
        <title>Devosia sp. XJ19-45 genome assembly.</title>
        <authorList>
            <person name="Li B."/>
            <person name="Cai M."/>
            <person name="Nie G."/>
            <person name="Li W."/>
        </authorList>
    </citation>
    <scope>NUCLEOTIDE SEQUENCE</scope>
    <source>
        <strain evidence="1">XJ19-45</strain>
    </source>
</reference>